<dbReference type="InterPro" id="IPR009061">
    <property type="entry name" value="DNA-bd_dom_put_sf"/>
</dbReference>
<dbReference type="EMBL" id="JAAGKO020000013">
    <property type="protein sequence ID" value="MDI5963350.1"/>
    <property type="molecule type" value="Genomic_DNA"/>
</dbReference>
<accession>A0ABT6VY01</accession>
<keyword evidence="1" id="KW-0238">DNA-binding</keyword>
<dbReference type="Pfam" id="PF13411">
    <property type="entry name" value="MerR_1"/>
    <property type="match status" value="1"/>
</dbReference>
<dbReference type="SUPFAM" id="SSF46955">
    <property type="entry name" value="Putative DNA-binding domain"/>
    <property type="match status" value="1"/>
</dbReference>
<organism evidence="3 4">
    <name type="scientific">Streptantibioticus silvisoli</name>
    <dbReference type="NCBI Taxonomy" id="2705255"/>
    <lineage>
        <taxon>Bacteria</taxon>
        <taxon>Bacillati</taxon>
        <taxon>Actinomycetota</taxon>
        <taxon>Actinomycetes</taxon>
        <taxon>Kitasatosporales</taxon>
        <taxon>Streptomycetaceae</taxon>
        <taxon>Streptantibioticus</taxon>
    </lineage>
</organism>
<proteinExistence type="predicted"/>
<evidence type="ECO:0000256" key="1">
    <source>
        <dbReference type="ARBA" id="ARBA00023125"/>
    </source>
</evidence>
<dbReference type="InterPro" id="IPR000551">
    <property type="entry name" value="MerR-type_HTH_dom"/>
</dbReference>
<dbReference type="SMART" id="SM00422">
    <property type="entry name" value="HTH_MERR"/>
    <property type="match status" value="1"/>
</dbReference>
<dbReference type="InterPro" id="IPR029442">
    <property type="entry name" value="GyrI-like"/>
</dbReference>
<comment type="caution">
    <text evidence="3">The sequence shown here is derived from an EMBL/GenBank/DDBJ whole genome shotgun (WGS) entry which is preliminary data.</text>
</comment>
<dbReference type="InterPro" id="IPR047057">
    <property type="entry name" value="MerR_fam"/>
</dbReference>
<evidence type="ECO:0000259" key="2">
    <source>
        <dbReference type="PROSITE" id="PS50937"/>
    </source>
</evidence>
<dbReference type="SUPFAM" id="SSF55136">
    <property type="entry name" value="Probable bacterial effector-binding domain"/>
    <property type="match status" value="1"/>
</dbReference>
<reference evidence="3 4" key="1">
    <citation type="submission" date="2023-05" db="EMBL/GenBank/DDBJ databases">
        <title>Streptantibioticus silvisoli sp. nov., acidotolerant actinomycetes 1 from pine litter.</title>
        <authorList>
            <person name="Swiecimska M."/>
            <person name="Golinska P."/>
            <person name="Sangal V."/>
            <person name="Wachnowicz B."/>
            <person name="Goodfellow M."/>
        </authorList>
    </citation>
    <scope>NUCLEOTIDE SEQUENCE [LARGE SCALE GENOMIC DNA]</scope>
    <source>
        <strain evidence="3 4">SL54</strain>
    </source>
</reference>
<dbReference type="CDD" id="cd01107">
    <property type="entry name" value="HTH_BmrR"/>
    <property type="match status" value="1"/>
</dbReference>
<dbReference type="PANTHER" id="PTHR30204:SF97">
    <property type="entry name" value="MERR FAMILY REGULATORY PROTEIN"/>
    <property type="match status" value="1"/>
</dbReference>
<name>A0ABT6VY01_9ACTN</name>
<dbReference type="PROSITE" id="PS50937">
    <property type="entry name" value="HTH_MERR_2"/>
    <property type="match status" value="1"/>
</dbReference>
<protein>
    <submittedName>
        <fullName evidence="3">MerR family transcriptional regulator</fullName>
    </submittedName>
</protein>
<dbReference type="Gene3D" id="3.20.80.10">
    <property type="entry name" value="Regulatory factor, effector binding domain"/>
    <property type="match status" value="1"/>
</dbReference>
<feature type="domain" description="HTH merR-type" evidence="2">
    <location>
        <begin position="4"/>
        <end position="74"/>
    </location>
</feature>
<gene>
    <name evidence="3" type="ORF">POF43_011625</name>
</gene>
<keyword evidence="4" id="KW-1185">Reference proteome</keyword>
<dbReference type="Gene3D" id="1.10.1660.10">
    <property type="match status" value="1"/>
</dbReference>
<dbReference type="PANTHER" id="PTHR30204">
    <property type="entry name" value="REDOX-CYCLING DRUG-SENSING TRANSCRIPTIONAL ACTIVATOR SOXR"/>
    <property type="match status" value="1"/>
</dbReference>
<dbReference type="InterPro" id="IPR011256">
    <property type="entry name" value="Reg_factor_effector_dom_sf"/>
</dbReference>
<evidence type="ECO:0000313" key="3">
    <source>
        <dbReference type="EMBL" id="MDI5963350.1"/>
    </source>
</evidence>
<sequence length="275" mass="29823">MRSTLAIGDFSRATHLSVKTLRHYHRVGLLEPADVDPRTGYRRYTTDQIPAAQVIRRFRDLDMPLDDIRAVLTAPDPSLRNDLIAGHLTRLEASLARTQQAAATLRDLLCDPAPPGPRITTRGVPAVAAAAISEVIDVRDAEAWFEGALGELYATIEAQGLRVTGPSGGDYATELFADERGPATLFVPCDGTLRPAGRVVAHTVPAREFAVTVHHGPHGDVDLAYGALATYVTRHELAVDGPLRENYLVSSHETPDPSAWRTEIGWPVFRTGPGD</sequence>
<dbReference type="RefSeq" id="WP_271325663.1">
    <property type="nucleotide sequence ID" value="NZ_JAAGKO020000013.1"/>
</dbReference>
<dbReference type="SMART" id="SM00871">
    <property type="entry name" value="AraC_E_bind"/>
    <property type="match status" value="1"/>
</dbReference>
<evidence type="ECO:0000313" key="4">
    <source>
        <dbReference type="Proteomes" id="UP001156398"/>
    </source>
</evidence>
<dbReference type="InterPro" id="IPR010499">
    <property type="entry name" value="AraC_E-bd"/>
</dbReference>
<dbReference type="Proteomes" id="UP001156398">
    <property type="component" value="Unassembled WGS sequence"/>
</dbReference>
<dbReference type="Pfam" id="PF06445">
    <property type="entry name" value="GyrI-like"/>
    <property type="match status" value="1"/>
</dbReference>